<name>A0A6G7VH26_9GAMM</name>
<dbReference type="SUPFAM" id="SSF55785">
    <property type="entry name" value="PYP-like sensor domain (PAS domain)"/>
    <property type="match status" value="2"/>
</dbReference>
<feature type="domain" description="GGDEF" evidence="8">
    <location>
        <begin position="714"/>
        <end position="843"/>
    </location>
</feature>
<reference evidence="10" key="1">
    <citation type="submission" date="2020-01" db="EMBL/GenBank/DDBJ databases">
        <title>Caldichromatium gen. nov., sp. nov., a thermophilic purple sulfur bacterium member of the family Chromatiaceae isolated from Nakabusa hot spring, Japan.</title>
        <authorList>
            <person name="Saini M.K."/>
            <person name="Hanada S."/>
            <person name="Tank M."/>
        </authorList>
    </citation>
    <scope>NUCLEOTIDE SEQUENCE [LARGE SCALE GENOMIC DNA]</scope>
    <source>
        <strain evidence="10">No.7</strain>
    </source>
</reference>
<dbReference type="GO" id="GO:0009584">
    <property type="term" value="P:detection of visible light"/>
    <property type="evidence" value="ECO:0007669"/>
    <property type="project" value="InterPro"/>
</dbReference>
<evidence type="ECO:0000256" key="1">
    <source>
        <dbReference type="ARBA" id="ARBA00001946"/>
    </source>
</evidence>
<protein>
    <submittedName>
        <fullName evidence="9">EAL domain-containing protein</fullName>
    </submittedName>
</protein>
<dbReference type="Gene3D" id="3.30.450.20">
    <property type="entry name" value="PAS domain"/>
    <property type="match status" value="2"/>
</dbReference>
<dbReference type="PANTHER" id="PTHR33121">
    <property type="entry name" value="CYCLIC DI-GMP PHOSPHODIESTERASE PDEF"/>
    <property type="match status" value="1"/>
</dbReference>
<feature type="domain" description="EAL" evidence="7">
    <location>
        <begin position="848"/>
        <end position="1103"/>
    </location>
</feature>
<dbReference type="PRINTS" id="PR01033">
    <property type="entry name" value="PHYTOCHROME"/>
</dbReference>
<dbReference type="GO" id="GO:0009881">
    <property type="term" value="F:photoreceptor activity"/>
    <property type="evidence" value="ECO:0007669"/>
    <property type="project" value="UniProtKB-KW"/>
</dbReference>
<dbReference type="InterPro" id="IPR029016">
    <property type="entry name" value="GAF-like_dom_sf"/>
</dbReference>
<evidence type="ECO:0000256" key="3">
    <source>
        <dbReference type="ARBA" id="ARBA00022606"/>
    </source>
</evidence>
<dbReference type="Gene3D" id="3.30.70.270">
    <property type="match status" value="1"/>
</dbReference>
<organism evidence="9 10">
    <name type="scientific">Caldichromatium japonicum</name>
    <dbReference type="NCBI Taxonomy" id="2699430"/>
    <lineage>
        <taxon>Bacteria</taxon>
        <taxon>Pseudomonadati</taxon>
        <taxon>Pseudomonadota</taxon>
        <taxon>Gammaproteobacteria</taxon>
        <taxon>Chromatiales</taxon>
        <taxon>Chromatiaceae</taxon>
        <taxon>Caldichromatium</taxon>
    </lineage>
</organism>
<accession>A0A6G7VH26</accession>
<evidence type="ECO:0000256" key="2">
    <source>
        <dbReference type="ARBA" id="ARBA00022543"/>
    </source>
</evidence>
<keyword evidence="10" id="KW-1185">Reference proteome</keyword>
<dbReference type="InterPro" id="IPR035919">
    <property type="entry name" value="EAL_sf"/>
</dbReference>
<dbReference type="InterPro" id="IPR003018">
    <property type="entry name" value="GAF"/>
</dbReference>
<dbReference type="InterPro" id="IPR000160">
    <property type="entry name" value="GGDEF_dom"/>
</dbReference>
<dbReference type="InterPro" id="IPR013654">
    <property type="entry name" value="PAS_2"/>
</dbReference>
<evidence type="ECO:0000259" key="8">
    <source>
        <dbReference type="PROSITE" id="PS50887"/>
    </source>
</evidence>
<dbReference type="FunFam" id="3.30.70.270:FF:000001">
    <property type="entry name" value="Diguanylate cyclase domain protein"/>
    <property type="match status" value="1"/>
</dbReference>
<dbReference type="InterPro" id="IPR016132">
    <property type="entry name" value="Phyto_chromo_attachment"/>
</dbReference>
<dbReference type="InterPro" id="IPR035965">
    <property type="entry name" value="PAS-like_dom_sf"/>
</dbReference>
<dbReference type="EMBL" id="CP048029">
    <property type="protein sequence ID" value="QIK39200.1"/>
    <property type="molecule type" value="Genomic_DNA"/>
</dbReference>
<dbReference type="Pfam" id="PF08446">
    <property type="entry name" value="PAS_2"/>
    <property type="match status" value="1"/>
</dbReference>
<evidence type="ECO:0000313" key="10">
    <source>
        <dbReference type="Proteomes" id="UP000502699"/>
    </source>
</evidence>
<dbReference type="Pfam" id="PF01590">
    <property type="entry name" value="GAF"/>
    <property type="match status" value="1"/>
</dbReference>
<dbReference type="InterPro" id="IPR043150">
    <property type="entry name" value="Phytochrome_PHY_sf"/>
</dbReference>
<dbReference type="SUPFAM" id="SSF141868">
    <property type="entry name" value="EAL domain-like"/>
    <property type="match status" value="1"/>
</dbReference>
<dbReference type="Gene3D" id="3.30.450.40">
    <property type="match status" value="1"/>
</dbReference>
<dbReference type="SMART" id="SM00065">
    <property type="entry name" value="GAF"/>
    <property type="match status" value="1"/>
</dbReference>
<dbReference type="Pfam" id="PF00990">
    <property type="entry name" value="GGDEF"/>
    <property type="match status" value="1"/>
</dbReference>
<evidence type="ECO:0000313" key="9">
    <source>
        <dbReference type="EMBL" id="QIK39200.1"/>
    </source>
</evidence>
<dbReference type="PANTHER" id="PTHR33121:SF70">
    <property type="entry name" value="SIGNALING PROTEIN YKOW"/>
    <property type="match status" value="1"/>
</dbReference>
<dbReference type="Pfam" id="PF00989">
    <property type="entry name" value="PAS"/>
    <property type="match status" value="1"/>
</dbReference>
<dbReference type="NCBIfam" id="TIGR00254">
    <property type="entry name" value="GGDEF"/>
    <property type="match status" value="1"/>
</dbReference>
<dbReference type="InterPro" id="IPR013515">
    <property type="entry name" value="Phytochrome_cen-reg"/>
</dbReference>
<dbReference type="InterPro" id="IPR001294">
    <property type="entry name" value="Phytochrome"/>
</dbReference>
<dbReference type="KEGG" id="cjap:GWK36_10610"/>
<dbReference type="Pfam" id="PF00563">
    <property type="entry name" value="EAL"/>
    <property type="match status" value="1"/>
</dbReference>
<dbReference type="InterPro" id="IPR000014">
    <property type="entry name" value="PAS"/>
</dbReference>
<dbReference type="CDD" id="cd01948">
    <property type="entry name" value="EAL"/>
    <property type="match status" value="1"/>
</dbReference>
<evidence type="ECO:0000256" key="4">
    <source>
        <dbReference type="ARBA" id="ARBA00022991"/>
    </source>
</evidence>
<keyword evidence="5" id="KW-0675">Receptor</keyword>
<dbReference type="Gene3D" id="3.20.20.450">
    <property type="entry name" value="EAL domain"/>
    <property type="match status" value="1"/>
</dbReference>
<gene>
    <name evidence="9" type="ORF">GWK36_10610</name>
</gene>
<evidence type="ECO:0000259" key="6">
    <source>
        <dbReference type="PROSITE" id="PS50046"/>
    </source>
</evidence>
<dbReference type="AlphaFoldDB" id="A0A6G7VH26"/>
<dbReference type="GO" id="GO:0006355">
    <property type="term" value="P:regulation of DNA-templated transcription"/>
    <property type="evidence" value="ECO:0007669"/>
    <property type="project" value="InterPro"/>
</dbReference>
<dbReference type="SUPFAM" id="SSF55073">
    <property type="entry name" value="Nucleotide cyclase"/>
    <property type="match status" value="1"/>
</dbReference>
<dbReference type="InterPro" id="IPR013767">
    <property type="entry name" value="PAS_fold"/>
</dbReference>
<keyword evidence="4" id="KW-0157">Chromophore</keyword>
<dbReference type="SMART" id="SM00267">
    <property type="entry name" value="GGDEF"/>
    <property type="match status" value="1"/>
</dbReference>
<evidence type="ECO:0000256" key="5">
    <source>
        <dbReference type="ARBA" id="ARBA00023170"/>
    </source>
</evidence>
<comment type="cofactor">
    <cofactor evidence="1">
        <name>Mg(2+)</name>
        <dbReference type="ChEBI" id="CHEBI:18420"/>
    </cofactor>
</comment>
<dbReference type="SMART" id="SM00052">
    <property type="entry name" value="EAL"/>
    <property type="match status" value="1"/>
</dbReference>
<dbReference type="Gene3D" id="3.30.450.270">
    <property type="match status" value="1"/>
</dbReference>
<dbReference type="SUPFAM" id="SSF55781">
    <property type="entry name" value="GAF domain-like"/>
    <property type="match status" value="2"/>
</dbReference>
<dbReference type="PROSITE" id="PS50046">
    <property type="entry name" value="PHYTOCHROME_2"/>
    <property type="match status" value="1"/>
</dbReference>
<dbReference type="PROSITE" id="PS50883">
    <property type="entry name" value="EAL"/>
    <property type="match status" value="1"/>
</dbReference>
<dbReference type="InterPro" id="IPR043128">
    <property type="entry name" value="Rev_trsase/Diguanyl_cyclase"/>
</dbReference>
<dbReference type="SMART" id="SM00091">
    <property type="entry name" value="PAS"/>
    <property type="match status" value="2"/>
</dbReference>
<keyword evidence="3" id="KW-0716">Sensory transduction</keyword>
<dbReference type="InterPro" id="IPR001633">
    <property type="entry name" value="EAL_dom"/>
</dbReference>
<dbReference type="Pfam" id="PF00360">
    <property type="entry name" value="PHY"/>
    <property type="match status" value="1"/>
</dbReference>
<dbReference type="CDD" id="cd01949">
    <property type="entry name" value="GGDEF"/>
    <property type="match status" value="1"/>
</dbReference>
<keyword evidence="2" id="KW-0600">Photoreceptor protein</keyword>
<feature type="domain" description="Phytochrome chromophore attachment site" evidence="6">
    <location>
        <begin position="294"/>
        <end position="452"/>
    </location>
</feature>
<evidence type="ECO:0000259" key="7">
    <source>
        <dbReference type="PROSITE" id="PS50883"/>
    </source>
</evidence>
<dbReference type="GO" id="GO:0071111">
    <property type="term" value="F:cyclic-guanylate-specific phosphodiesterase activity"/>
    <property type="evidence" value="ECO:0007669"/>
    <property type="project" value="InterPro"/>
</dbReference>
<dbReference type="InterPro" id="IPR050706">
    <property type="entry name" value="Cyclic-di-GMP_PDE-like"/>
</dbReference>
<dbReference type="InterPro" id="IPR029787">
    <property type="entry name" value="Nucleotide_cyclase"/>
</dbReference>
<proteinExistence type="predicted"/>
<dbReference type="PROSITE" id="PS50887">
    <property type="entry name" value="GGDEF"/>
    <property type="match status" value="1"/>
</dbReference>
<sequence>MRDLKEFIDIHIPQDLDKLSEEELERLPYGAIRVDREGRILFYSRYQLEFANRQVEQVLGRNFFSEVAPCTVVPEFYGRFKRGVLTGHLQTTFDFVFDFDMQPVQVRIHMRDSERPDEYWILIQPLQFLPPRNEGAARELILGKFCEGMVKAISFDFSQCDREPISTCGAIQSFGCLLVVDPATHTILACSANTEMYLERAPEELLDRPLSELFAESEAPELHAALATDASSMLYPSFFLLKGPTGGLSLSVRLHFWRGRWLLEIEHYDEMEIDFIIQRFDLSAFQQRLRTSADIKQVCQIAVESFRKLTGFDRVIIYRFDGDWSGVVIAESVEPELWPSILGLRYPATDIPCQARALYRETPMRYAPSRDHSDIPLLSRSLAPDQIDIGIAHLRAHSPIHRNYLQRFKVNGSMSLSIVCDEQLWGLVIFHHRAPHPITAYARQRLIELGGYLSERIALLEEREHNLANQLGIARVNAIIGNVDIKLPFPENFIGKEQQLCELVDADMVQIFHRQQAVFISQGLPLSPEETRAFLAFLQTRPDPLWDTDCLSGDFEPAAAYPERLAGVLAIFIDEQREDILVFGRRRVRYTVNWGADPASLPFADEDSVRPLGWPIREFRVWCEERTHHSLPWSLVALATAHALKGLIQKVIVANAAHYERLALSLAQQRDQLQRSREEMRYRALHDALTGLPNRAHFREALVDLLEQSRHTGRSFGVALMDIDHFKMINDTLGHDKGDLLLCAAARRISKTLPQSAMVARLGGDEFALLFPDADTAFSQVEQIVEAMRQPFLVGDDTFSVTSSLGLAIGDPDSDPSELLKKADLALYRAKEAGRNRVAYFNSELEAQALKRLEIDRAVLRRSPLDAIEILLQPQLPICAKTHLPRFEVLARWRSEDGTLIMPGDFIPAAERNGLIQAVTKAVFRIAIRLLSQRFNQGGGEVRLAINVSAADLESTDFVFQLLKDLHAADIPPELIEIEITESMLLRMTVGVKSALRALNHAGILLSLDDFGTGFSSMAYLRELPIDSLKIDRDFVRGIETVHDRNLIAGMIAMAHSLGKEVIAEGVETPRQLEQLAALGCDWGQGYFWSSPIPPDQTFAEFG</sequence>
<dbReference type="Proteomes" id="UP000502699">
    <property type="component" value="Chromosome"/>
</dbReference>